<dbReference type="PANTHER" id="PTHR35789">
    <property type="entry name" value="SPORE GERMINATION PROTEIN B3"/>
    <property type="match status" value="1"/>
</dbReference>
<keyword evidence="3" id="KW-0309">Germination</keyword>
<feature type="domain" description="Spore germination GerAC-like C-terminal" evidence="8">
    <location>
        <begin position="213"/>
        <end position="356"/>
    </location>
</feature>
<evidence type="ECO:0000259" key="8">
    <source>
        <dbReference type="Pfam" id="PF05504"/>
    </source>
</evidence>
<evidence type="ECO:0000256" key="3">
    <source>
        <dbReference type="ARBA" id="ARBA00022544"/>
    </source>
</evidence>
<name>A0A4S4BS77_9BACI</name>
<keyword evidence="11" id="KW-1185">Reference proteome</keyword>
<evidence type="ECO:0000256" key="7">
    <source>
        <dbReference type="ARBA" id="ARBA00023288"/>
    </source>
</evidence>
<evidence type="ECO:0000256" key="6">
    <source>
        <dbReference type="ARBA" id="ARBA00023139"/>
    </source>
</evidence>
<dbReference type="GO" id="GO:0009847">
    <property type="term" value="P:spore germination"/>
    <property type="evidence" value="ECO:0007669"/>
    <property type="project" value="InterPro"/>
</dbReference>
<evidence type="ECO:0000256" key="5">
    <source>
        <dbReference type="ARBA" id="ARBA00023136"/>
    </source>
</evidence>
<reference evidence="10 11" key="1">
    <citation type="submission" date="2019-04" db="EMBL/GenBank/DDBJ databases">
        <title>Bacillus sediminilitoris sp. nov., isolated from a tidal flat sediment on the East China Sea.</title>
        <authorList>
            <person name="Wei Y."/>
            <person name="Mao H."/>
            <person name="Fang J."/>
        </authorList>
    </citation>
    <scope>NUCLEOTIDE SEQUENCE [LARGE SCALE GENOMIC DNA]</scope>
    <source>
        <strain evidence="10 11">DSL-17</strain>
    </source>
</reference>
<keyword evidence="7" id="KW-0449">Lipoprotein</keyword>
<dbReference type="InterPro" id="IPR008844">
    <property type="entry name" value="Spore_GerAC-like"/>
</dbReference>
<comment type="subcellular location">
    <subcellularLocation>
        <location evidence="1">Membrane</location>
        <topology evidence="1">Lipid-anchor</topology>
    </subcellularLocation>
</comment>
<dbReference type="Pfam" id="PF05504">
    <property type="entry name" value="Spore_GerAC"/>
    <property type="match status" value="1"/>
</dbReference>
<evidence type="ECO:0000313" key="11">
    <source>
        <dbReference type="Proteomes" id="UP000310334"/>
    </source>
</evidence>
<proteinExistence type="inferred from homology"/>
<dbReference type="Pfam" id="PF25198">
    <property type="entry name" value="Spore_GerAC_N"/>
    <property type="match status" value="1"/>
</dbReference>
<dbReference type="PANTHER" id="PTHR35789:SF1">
    <property type="entry name" value="SPORE GERMINATION PROTEIN B3"/>
    <property type="match status" value="1"/>
</dbReference>
<protein>
    <submittedName>
        <fullName evidence="10">Ger(X)C family spore germination protein</fullName>
    </submittedName>
</protein>
<keyword evidence="5" id="KW-0472">Membrane</keyword>
<dbReference type="InterPro" id="IPR046953">
    <property type="entry name" value="Spore_GerAC-like_C"/>
</dbReference>
<comment type="caution">
    <text evidence="10">The sequence shown here is derived from an EMBL/GenBank/DDBJ whole genome shotgun (WGS) entry which is preliminary data.</text>
</comment>
<keyword evidence="6" id="KW-0564">Palmitate</keyword>
<evidence type="ECO:0000313" key="10">
    <source>
        <dbReference type="EMBL" id="THF77883.1"/>
    </source>
</evidence>
<dbReference type="RefSeq" id="WP_136356215.1">
    <property type="nucleotide sequence ID" value="NZ_CP046266.1"/>
</dbReference>
<dbReference type="AlphaFoldDB" id="A0A4S4BS77"/>
<evidence type="ECO:0000256" key="4">
    <source>
        <dbReference type="ARBA" id="ARBA00022729"/>
    </source>
</evidence>
<keyword evidence="4" id="KW-0732">Signal</keyword>
<dbReference type="Proteomes" id="UP000310334">
    <property type="component" value="Unassembled WGS sequence"/>
</dbReference>
<dbReference type="InterPro" id="IPR038501">
    <property type="entry name" value="Spore_GerAC_C_sf"/>
</dbReference>
<dbReference type="OrthoDB" id="2380468at2"/>
<dbReference type="Gene3D" id="3.30.300.210">
    <property type="entry name" value="Nutrient germinant receptor protein C, domain 3"/>
    <property type="match status" value="1"/>
</dbReference>
<sequence>MRKLVFMTFISIFLCGCTNIEEIQYEAYAVGLGIDYKDNEYHVTLQFLDFSNVAKTEQGKSDQPGQVWLGEGKGETVEDAFTKIYQGIQIPVNYDQISVFVFGKSLLENKLDKTLQGLDTNFNIRLTGLAYGTEKPINEIFTTKVPFNYPFTVSRMSQPEYMQEQYSSIPPVSLQELIYQFNEHTKTILLPNISINEEIMKKDMENIPVTTFNGAFMIKDEEMKGLLTNNDLTGFIHVNNESDRTTLVLNDRKEEHVQIELLKPKLKRIMKKNENDIVIGLHIKVSAIIRESSENILSKKMKKQLEKEIKNKAYEAYMKSKEMGGDIFQFEDYIYRYMHNDWKKLHENQEFPTLEKEDIHVSVRPLKSINKINSGINPLIK</sequence>
<feature type="domain" description="Spore germination protein N-terminal" evidence="9">
    <location>
        <begin position="21"/>
        <end position="195"/>
    </location>
</feature>
<dbReference type="InterPro" id="IPR057336">
    <property type="entry name" value="GerAC_N"/>
</dbReference>
<gene>
    <name evidence="10" type="ORF">E6W99_17530</name>
</gene>
<evidence type="ECO:0000256" key="2">
    <source>
        <dbReference type="ARBA" id="ARBA00007886"/>
    </source>
</evidence>
<evidence type="ECO:0000256" key="1">
    <source>
        <dbReference type="ARBA" id="ARBA00004635"/>
    </source>
</evidence>
<comment type="similarity">
    <text evidence="2">Belongs to the GerABKC lipoprotein family.</text>
</comment>
<evidence type="ECO:0000259" key="9">
    <source>
        <dbReference type="Pfam" id="PF25198"/>
    </source>
</evidence>
<organism evidence="10 11">
    <name type="scientific">Metabacillus sediminilitoris</name>
    <dbReference type="NCBI Taxonomy" id="2567941"/>
    <lineage>
        <taxon>Bacteria</taxon>
        <taxon>Bacillati</taxon>
        <taxon>Bacillota</taxon>
        <taxon>Bacilli</taxon>
        <taxon>Bacillales</taxon>
        <taxon>Bacillaceae</taxon>
        <taxon>Metabacillus</taxon>
    </lineage>
</organism>
<accession>A0A4S4BS77</accession>
<dbReference type="GO" id="GO:0016020">
    <property type="term" value="C:membrane"/>
    <property type="evidence" value="ECO:0007669"/>
    <property type="project" value="UniProtKB-SubCell"/>
</dbReference>
<dbReference type="EMBL" id="SSNT01000013">
    <property type="protein sequence ID" value="THF77883.1"/>
    <property type="molecule type" value="Genomic_DNA"/>
</dbReference>
<dbReference type="NCBIfam" id="TIGR02887">
    <property type="entry name" value="spore_ger_x_C"/>
    <property type="match status" value="1"/>
</dbReference>
<dbReference type="PROSITE" id="PS51257">
    <property type="entry name" value="PROKAR_LIPOPROTEIN"/>
    <property type="match status" value="1"/>
</dbReference>